<evidence type="ECO:0000256" key="10">
    <source>
        <dbReference type="ARBA" id="ARBA00023065"/>
    </source>
</evidence>
<evidence type="ECO:0000256" key="3">
    <source>
        <dbReference type="ARBA" id="ARBA00022568"/>
    </source>
</evidence>
<dbReference type="Gene3D" id="1.10.238.10">
    <property type="entry name" value="EF-hand"/>
    <property type="match status" value="1"/>
</dbReference>
<feature type="domain" description="Ion transport" evidence="18">
    <location>
        <begin position="1258"/>
        <end position="1528"/>
    </location>
</feature>
<keyword evidence="4 15" id="KW-0107">Calcium channel</keyword>
<feature type="region of interest" description="Disordered" evidence="16">
    <location>
        <begin position="709"/>
        <end position="741"/>
    </location>
</feature>
<feature type="transmembrane region" description="Helical" evidence="17">
    <location>
        <begin position="961"/>
        <end position="980"/>
    </location>
</feature>
<keyword evidence="2" id="KW-0813">Transport</keyword>
<keyword evidence="7 14" id="KW-0106">Calcium</keyword>
<feature type="transmembrane region" description="Helical" evidence="17">
    <location>
        <begin position="172"/>
        <end position="192"/>
    </location>
</feature>
<evidence type="ECO:0000256" key="9">
    <source>
        <dbReference type="ARBA" id="ARBA00022989"/>
    </source>
</evidence>
<feature type="transmembrane region" description="Helical" evidence="17">
    <location>
        <begin position="1493"/>
        <end position="1519"/>
    </location>
</feature>
<dbReference type="FunFam" id="1.20.120.350:FF:000068">
    <property type="entry name" value="Sodium channel protein"/>
    <property type="match status" value="2"/>
</dbReference>
<keyword evidence="6" id="KW-0677">Repeat</keyword>
<feature type="transmembrane region" description="Helical" evidence="17">
    <location>
        <begin position="1377"/>
        <end position="1402"/>
    </location>
</feature>
<evidence type="ECO:0000256" key="13">
    <source>
        <dbReference type="ARBA" id="ARBA00023303"/>
    </source>
</evidence>
<evidence type="ECO:0000256" key="4">
    <source>
        <dbReference type="ARBA" id="ARBA00022673"/>
    </source>
</evidence>
<feature type="domain" description="Ion transport" evidence="18">
    <location>
        <begin position="399"/>
        <end position="707"/>
    </location>
</feature>
<sequence length="1694" mass="189998">MAVRRGSRRPKTYDEMCEGIPDYSLFILGKRNPIRAATISLVKGPYFDRFILLLILANCVFLAMDTNEVLFEESSLGKLVAMSEVIFTGIYVVEMILKIIAMGFVLGKGSYLSDPWNRLDFFVVVLGLLGYLPGMGNFSGIRTVRILRPLRTITAVRGMRQLVVTLLRSLPMLFDVLILVFFAFFIFGIVALQLFMSKTSQRCAILANPVSGCASCGLQEIAGYTGCAASCALPAAPVWEFQGGEDGDELCSGPSLGSYPNHGDGGEGNACPPGQYCVTQRKQDLPNFGYSNFDNIAWAWLTIFQCISMEGWTNIMYMTMDTVTTWTWPYFVVLIVFGSFFAVNLALAVLFVYFTSAGTDGEDPDEEKELPLPTQDGEVAVTHKNALQKVCFNIASSTRFEQLTIGIIILNTVVMASDHNRMPKDQQEVNEYVNYFLFAYFVVEMIIKLIGFGPRGYAKDQMNLFDGFVVLMSGVEVVMGFMTNDNGNNYLSVLRTFRLLRVFKLARSWKQLNDIITTMFKSLAGISYLSLILLLFMYVFALLGMQLFGYEFIDCGGYGIEAASKDCPAGMTKECPDHFDCYTPCESSQVGQWVTFTGAEGVGGECIKYSGQKWNPGERTEEPVAEEFLVKLGRSDHARHSFDNIFWAFITIFQILTGENWNEVMYDGMRHVSSWTCIYFIVLVVLGNYIILNLFLAILLDNFAAGDNEEGEEKNGSRPSSRAKAGSRPGSQGPSIKDEKGNKLKSYNSIAAWKAEDFNPTSELDKLKAQGVDPKHILYGMHVPALKHRSLYIFGPKNPLRLAIAKVIFHRYFEYFIIGVILISSIILAVDGPAYSKDAPVYNKNLPNVEDKLKTAMDMLDVVFLFMFVLEAMMKVIVRGFVAHEGAYLRSAWNVLDFIIVIVGLIAFGIEYSDGSSRDLMAVRALRTFRALRPLRMASRAQGMKVVVNALFSAVPGITNVAFVCLLFYVIFGILGLNLFMGKMYYCADTDDLSTRLVPESMGVKDADMTREWCFRDDGAHFYYCPAKDDPLYASRNAWTSVMDLPRASGDSWTCAKTTPGVGFTAAWDAGVTGTSGAEWTCTPGAATVAAYGSVGELSALAATNGAGNYTIQSTCEPRAYNTHWTNPRDYDFDNIGHSMLSLFEMATLEGWLEIMYHGADTTEVDLQPIRDNNPYYCLFFAFFIIVGSFFVMNLFVGVTIDKFNEMKEKQEKSVFLTDEQQSWVTIQRLLVGIRLKKTANRPLNRMRNFIYDVVTSRSFETLILCLIMANILVMSMTHADMSDEFENILFLLNCGFAGIFAIEAIMKLIAFKPSGYFRDPWNTFDFLVVTLSVMGIAVTLTTDISATYLSIIRVFRVARIFRLIPKAKGLKKLFQTLVYSLPALANVGSVLFLFFFIFAVLGMNLFGKVRVTGNFLNRYANFETFGYSMLTLFRMATGEAWNGIMHDCMITKQCVYYQDPTTGDVTYYNQEDKFWQDLNEDLYTNQCTPHPVGAIIFFCFFCILCAFVMLNLVIAVILDNFQNNSKTAELGVSKEDMMHFTDVWMRLDPRATYYIPAESLPRVIGAMDHPVGTRGLSKREAKTKCMQIIMTVDIPNHDGKIHFLETLHALTGRIAGTELPESEEVKVRDSMVDRLPTFASDKDVPKYTAAHFHAALYVQAAVRGYMQRYRMREKLTQAEKLAQEKREAAVAGK</sequence>
<accession>A0A7S0NJU2</accession>
<dbReference type="GO" id="GO:0005891">
    <property type="term" value="C:voltage-gated calcium channel complex"/>
    <property type="evidence" value="ECO:0007669"/>
    <property type="project" value="InterPro"/>
</dbReference>
<dbReference type="SUPFAM" id="SSF81324">
    <property type="entry name" value="Voltage-gated potassium channels"/>
    <property type="match status" value="4"/>
</dbReference>
<feature type="binding site" evidence="14">
    <location>
        <position position="310"/>
    </location>
    <ligand>
        <name>Ca(2+)</name>
        <dbReference type="ChEBI" id="CHEBI:29108"/>
    </ligand>
</feature>
<feature type="binding site" evidence="14">
    <location>
        <position position="574"/>
    </location>
    <ligand>
        <name>Ca(2+)</name>
        <dbReference type="ChEBI" id="CHEBI:29108"/>
    </ligand>
</feature>
<dbReference type="InterPro" id="IPR005821">
    <property type="entry name" value="Ion_trans_dom"/>
</dbReference>
<feature type="transmembrane region" description="Helical" evidence="17">
    <location>
        <begin position="523"/>
        <end position="543"/>
    </location>
</feature>
<evidence type="ECO:0000313" key="19">
    <source>
        <dbReference type="EMBL" id="CAD8517248.1"/>
    </source>
</evidence>
<keyword evidence="5 17" id="KW-0812">Transmembrane</keyword>
<feature type="transmembrane region" description="Helical" evidence="17">
    <location>
        <begin position="812"/>
        <end position="830"/>
    </location>
</feature>
<dbReference type="Pfam" id="PF00520">
    <property type="entry name" value="Ion_trans"/>
    <property type="match status" value="4"/>
</dbReference>
<feature type="transmembrane region" description="Helical" evidence="17">
    <location>
        <begin position="894"/>
        <end position="912"/>
    </location>
</feature>
<feature type="transmembrane region" description="Helical" evidence="17">
    <location>
        <begin position="862"/>
        <end position="882"/>
    </location>
</feature>
<evidence type="ECO:0000256" key="5">
    <source>
        <dbReference type="ARBA" id="ARBA00022692"/>
    </source>
</evidence>
<comment type="similarity">
    <text evidence="15">Belongs to the calcium channel alpha-1 subunit (TC 1.A.1.11) family.</text>
</comment>
<dbReference type="EMBL" id="HBEQ01005912">
    <property type="protein sequence ID" value="CAD8517248.1"/>
    <property type="molecule type" value="Transcribed_RNA"/>
</dbReference>
<feature type="transmembrane region" description="Helical" evidence="17">
    <location>
        <begin position="1176"/>
        <end position="1197"/>
    </location>
</feature>
<feature type="transmembrane region" description="Helical" evidence="17">
    <location>
        <begin position="1259"/>
        <end position="1277"/>
    </location>
</feature>
<feature type="transmembrane region" description="Helical" evidence="17">
    <location>
        <begin position="641"/>
        <end position="658"/>
    </location>
</feature>
<feature type="transmembrane region" description="Helical" evidence="17">
    <location>
        <begin position="464"/>
        <end position="482"/>
    </location>
</feature>
<keyword evidence="9 17" id="KW-1133">Transmembrane helix</keyword>
<evidence type="ECO:0000256" key="16">
    <source>
        <dbReference type="SAM" id="MobiDB-lite"/>
    </source>
</evidence>
<dbReference type="GO" id="GO:0046872">
    <property type="term" value="F:metal ion binding"/>
    <property type="evidence" value="ECO:0007669"/>
    <property type="project" value="UniProtKB-KW"/>
</dbReference>
<evidence type="ECO:0000256" key="1">
    <source>
        <dbReference type="ARBA" id="ARBA00004141"/>
    </source>
</evidence>
<dbReference type="GO" id="GO:0008331">
    <property type="term" value="F:high voltage-gated calcium channel activity"/>
    <property type="evidence" value="ECO:0007669"/>
    <property type="project" value="TreeGrafter"/>
</dbReference>
<feature type="transmembrane region" description="Helical" evidence="17">
    <location>
        <begin position="678"/>
        <end position="700"/>
    </location>
</feature>
<evidence type="ECO:0000256" key="15">
    <source>
        <dbReference type="RuleBase" id="RU003808"/>
    </source>
</evidence>
<dbReference type="Gene3D" id="1.10.287.70">
    <property type="match status" value="4"/>
</dbReference>
<evidence type="ECO:0000259" key="18">
    <source>
        <dbReference type="Pfam" id="PF00520"/>
    </source>
</evidence>
<evidence type="ECO:0000256" key="14">
    <source>
        <dbReference type="PIRSR" id="PIRSR602077-1"/>
    </source>
</evidence>
<dbReference type="FunFam" id="1.20.120.350:FF:000095">
    <property type="entry name" value="Voltage-gated Ca2+ channel, alpha subunit"/>
    <property type="match status" value="1"/>
</dbReference>
<dbReference type="InterPro" id="IPR050599">
    <property type="entry name" value="VDCC_alpha-1_subunit"/>
</dbReference>
<evidence type="ECO:0000256" key="11">
    <source>
        <dbReference type="ARBA" id="ARBA00023136"/>
    </source>
</evidence>
<dbReference type="PANTHER" id="PTHR45628:SF7">
    <property type="entry name" value="VOLTAGE-DEPENDENT CALCIUM CHANNEL TYPE A SUBUNIT ALPHA-1"/>
    <property type="match status" value="1"/>
</dbReference>
<keyword evidence="10" id="KW-0406">Ion transport</keyword>
<feature type="transmembrane region" description="Helical" evidence="17">
    <location>
        <begin position="119"/>
        <end position="141"/>
    </location>
</feature>
<feature type="transmembrane region" description="Helical" evidence="17">
    <location>
        <begin position="432"/>
        <end position="452"/>
    </location>
</feature>
<keyword evidence="13" id="KW-0407">Ion channel</keyword>
<keyword evidence="14" id="KW-0479">Metal-binding</keyword>
<evidence type="ECO:0000256" key="8">
    <source>
        <dbReference type="ARBA" id="ARBA00022882"/>
    </source>
</evidence>
<feature type="transmembrane region" description="Helical" evidence="17">
    <location>
        <begin position="328"/>
        <end position="354"/>
    </location>
</feature>
<feature type="domain" description="Ion transport" evidence="18">
    <location>
        <begin position="810"/>
        <end position="1212"/>
    </location>
</feature>
<dbReference type="PROSITE" id="PS50096">
    <property type="entry name" value="IQ"/>
    <property type="match status" value="1"/>
</dbReference>
<dbReference type="InterPro" id="IPR027359">
    <property type="entry name" value="Volt_channel_dom_sf"/>
</dbReference>
<evidence type="ECO:0000256" key="2">
    <source>
        <dbReference type="ARBA" id="ARBA00022448"/>
    </source>
</evidence>
<evidence type="ECO:0000256" key="7">
    <source>
        <dbReference type="ARBA" id="ARBA00022837"/>
    </source>
</evidence>
<dbReference type="FunFam" id="1.20.120.350:FF:000009">
    <property type="entry name" value="Voltage-dependent T-type calcium channel subunit alpha"/>
    <property type="match status" value="1"/>
</dbReference>
<keyword evidence="8 15" id="KW-0851">Voltage-gated channel</keyword>
<comment type="subcellular location">
    <subcellularLocation>
        <location evidence="1 15">Membrane</location>
        <topology evidence="1 15">Multi-pass membrane protein</topology>
    </subcellularLocation>
</comment>
<keyword evidence="12" id="KW-0325">Glycoprotein</keyword>
<proteinExistence type="inferred from homology"/>
<feature type="domain" description="Ion transport" evidence="18">
    <location>
        <begin position="45"/>
        <end position="356"/>
    </location>
</feature>
<feature type="transmembrane region" description="Helical" evidence="17">
    <location>
        <begin position="1327"/>
        <end position="1356"/>
    </location>
</feature>
<dbReference type="Gene3D" id="1.20.120.350">
    <property type="entry name" value="Voltage-gated potassium channels. Chain C"/>
    <property type="match status" value="4"/>
</dbReference>
<feature type="binding site" evidence="14">
    <location>
        <position position="1150"/>
    </location>
    <ligand>
        <name>Ca(2+)</name>
        <dbReference type="ChEBI" id="CHEBI:29108"/>
    </ligand>
</feature>
<dbReference type="GO" id="GO:0098703">
    <property type="term" value="P:calcium ion import across plasma membrane"/>
    <property type="evidence" value="ECO:0007669"/>
    <property type="project" value="TreeGrafter"/>
</dbReference>
<keyword evidence="3 15" id="KW-0109">Calcium transport</keyword>
<evidence type="ECO:0000256" key="17">
    <source>
        <dbReference type="SAM" id="Phobius"/>
    </source>
</evidence>
<evidence type="ECO:0000256" key="6">
    <source>
        <dbReference type="ARBA" id="ARBA00022737"/>
    </source>
</evidence>
<name>A0A7S0NJU2_MICPS</name>
<dbReference type="PRINTS" id="PR00167">
    <property type="entry name" value="CACHANNEL"/>
</dbReference>
<organism evidence="19">
    <name type="scientific">Micromonas pusilla</name>
    <name type="common">Picoplanktonic green alga</name>
    <name type="synonym">Chromulina pusilla</name>
    <dbReference type="NCBI Taxonomy" id="38833"/>
    <lineage>
        <taxon>Eukaryota</taxon>
        <taxon>Viridiplantae</taxon>
        <taxon>Chlorophyta</taxon>
        <taxon>Mamiellophyceae</taxon>
        <taxon>Mamiellales</taxon>
        <taxon>Mamiellaceae</taxon>
        <taxon>Micromonas</taxon>
    </lineage>
</organism>
<feature type="transmembrane region" description="Helical" evidence="17">
    <location>
        <begin position="1289"/>
        <end position="1307"/>
    </location>
</feature>
<dbReference type="InterPro" id="IPR002077">
    <property type="entry name" value="VDCCAlpha1"/>
</dbReference>
<protein>
    <recommendedName>
        <fullName evidence="18">Ion transport domain-containing protein</fullName>
    </recommendedName>
</protein>
<reference evidence="19" key="1">
    <citation type="submission" date="2021-01" db="EMBL/GenBank/DDBJ databases">
        <authorList>
            <person name="Corre E."/>
            <person name="Pelletier E."/>
            <person name="Niang G."/>
            <person name="Scheremetjew M."/>
            <person name="Finn R."/>
            <person name="Kale V."/>
            <person name="Holt S."/>
            <person name="Cochrane G."/>
            <person name="Meng A."/>
            <person name="Brown T."/>
            <person name="Cohen L."/>
        </authorList>
    </citation>
    <scope>NUCLEOTIDE SEQUENCE</scope>
    <source>
        <strain evidence="19">CCMP1723</strain>
    </source>
</reference>
<feature type="transmembrane region" description="Helical" evidence="17">
    <location>
        <begin position="85"/>
        <end position="107"/>
    </location>
</feature>
<gene>
    <name evidence="19" type="ORF">MCOM1403_LOCUS4674</name>
</gene>
<dbReference type="PANTHER" id="PTHR45628">
    <property type="entry name" value="VOLTAGE-DEPENDENT CALCIUM CHANNEL TYPE A SUBUNIT ALPHA-1"/>
    <property type="match status" value="1"/>
</dbReference>
<evidence type="ECO:0000256" key="12">
    <source>
        <dbReference type="ARBA" id="ARBA00023180"/>
    </source>
</evidence>
<keyword evidence="11 17" id="KW-0472">Membrane</keyword>